<dbReference type="SUPFAM" id="SSF54928">
    <property type="entry name" value="RNA-binding domain, RBD"/>
    <property type="match status" value="2"/>
</dbReference>
<evidence type="ECO:0000256" key="1">
    <source>
        <dbReference type="ARBA" id="ARBA00022737"/>
    </source>
</evidence>
<accession>A0A8X8W9Y0</accession>
<dbReference type="PROSITE" id="PS50102">
    <property type="entry name" value="RRM"/>
    <property type="match status" value="2"/>
</dbReference>
<dbReference type="Pfam" id="PF00076">
    <property type="entry name" value="RRM_1"/>
    <property type="match status" value="2"/>
</dbReference>
<protein>
    <recommendedName>
        <fullName evidence="6">RRM domain-containing protein</fullName>
    </recommendedName>
</protein>
<dbReference type="InterPro" id="IPR001313">
    <property type="entry name" value="Pumilio_RNA-bd_rpt"/>
</dbReference>
<comment type="caution">
    <text evidence="7">The sequence shown here is derived from an EMBL/GenBank/DDBJ whole genome shotgun (WGS) entry which is preliminary data.</text>
</comment>
<feature type="compositionally biased region" description="Gly residues" evidence="5">
    <location>
        <begin position="875"/>
        <end position="886"/>
    </location>
</feature>
<sequence length="896" mass="97677">MEASFCKIQREQEVKLDKILRSLQDLRSTMEARDASSGSCKLQLKLPKFSDNLDFQKSINVDRAIADEDLMEQHSSGRYEEMDTELEIGVEDCARVSMEIEDVEFLEKRQVLLRVVKEPGKLISMSLNTHGTRMVQRCLQCFITEASKFIFVAAIKYYLDMAMHQYGCCVVQQFITRSIGESHENLATTNLVADKAANGLLLALEAFGLFHDLHVAGGHLGKQLDMDKAKLQGVMRWLGADECDGVFKIANEAVVQTLCGLSEPKKKEMNISLSSTSMIQFVQMHLAASNPFENVEDIAKSFDNPLEGVERVGWFLASSYASPRNYRSLKRLSVRFPKPMVKMKSMKYVGKARPKSWRWATLRLTYKCLLIIAFDIVVRVLRWIQERSVAHSLEARVLSFLEDKEALGGCNCGVELAIFSWIELNRNIFPSYAVEVEIGDVWKDERGGREILSRRVGEGAAVGGAVQGKHEPWEFAREIGLGNWGSAMPAVADGADADVVGEGGEVEPSAMDYSGAPRNGAGYDEELPHYGRFYEPEGGNYGVNDNIDVSTRLKHDSSSSDGKLFVGGIAWETPKESLSLYFSRYGEITNCVIMYDKISGRPRGFGFVTFADPEVAEKVLEENHVIDGRAVEVKRTVPRENVQVRGGGGSGTKKIFVGGLPVTLTEDDLREYFSSYGNVVGHQIMLDRETGRSRGFGFVTFDNEDGVERVLSNGRMHELGGKQVEIKRAEPKRSGFDGSSQSQPRHGGSSSNPPVNSIDVSEGGYAGGYGVKMGGAYGGYGSYGNMAGNYAGGALGFYPGYGGYGYGYGSGAPFYSGSAYGGGGFGVSVGYNRSAGYGMHNGYSGGAAAAGGDEEGFESNGSDGVNGANVSGSEYGSGRGYGNGDGKNGRFHPYRK</sequence>
<feature type="domain" description="RRM" evidence="6">
    <location>
        <begin position="562"/>
        <end position="638"/>
    </location>
</feature>
<dbReference type="SMART" id="SM00360">
    <property type="entry name" value="RRM"/>
    <property type="match status" value="2"/>
</dbReference>
<name>A0A8X8W9Y0_SALSN</name>
<dbReference type="SUPFAM" id="SSF48371">
    <property type="entry name" value="ARM repeat"/>
    <property type="match status" value="1"/>
</dbReference>
<gene>
    <name evidence="7" type="ORF">SASPL_148326</name>
</gene>
<dbReference type="Proteomes" id="UP000298416">
    <property type="component" value="Unassembled WGS sequence"/>
</dbReference>
<dbReference type="GO" id="GO:0006417">
    <property type="term" value="P:regulation of translation"/>
    <property type="evidence" value="ECO:0007669"/>
    <property type="project" value="UniProtKB-KW"/>
</dbReference>
<evidence type="ECO:0000256" key="3">
    <source>
        <dbReference type="ARBA" id="ARBA00022884"/>
    </source>
</evidence>
<dbReference type="CDD" id="cd12330">
    <property type="entry name" value="RRM2_Hrp1p"/>
    <property type="match status" value="1"/>
</dbReference>
<dbReference type="Pfam" id="PF00806">
    <property type="entry name" value="PUF"/>
    <property type="match status" value="2"/>
</dbReference>
<keyword evidence="2" id="KW-0810">Translation regulation</keyword>
<dbReference type="Gene3D" id="3.30.70.330">
    <property type="match status" value="2"/>
</dbReference>
<organism evidence="7">
    <name type="scientific">Salvia splendens</name>
    <name type="common">Scarlet sage</name>
    <dbReference type="NCBI Taxonomy" id="180675"/>
    <lineage>
        <taxon>Eukaryota</taxon>
        <taxon>Viridiplantae</taxon>
        <taxon>Streptophyta</taxon>
        <taxon>Embryophyta</taxon>
        <taxon>Tracheophyta</taxon>
        <taxon>Spermatophyta</taxon>
        <taxon>Magnoliopsida</taxon>
        <taxon>eudicotyledons</taxon>
        <taxon>Gunneridae</taxon>
        <taxon>Pentapetalae</taxon>
        <taxon>asterids</taxon>
        <taxon>lamiids</taxon>
        <taxon>Lamiales</taxon>
        <taxon>Lamiaceae</taxon>
        <taxon>Nepetoideae</taxon>
        <taxon>Mentheae</taxon>
        <taxon>Salviinae</taxon>
        <taxon>Salvia</taxon>
        <taxon>Salvia subgen. Calosphace</taxon>
        <taxon>core Calosphace</taxon>
    </lineage>
</organism>
<dbReference type="FunFam" id="3.30.70.330:FF:000051">
    <property type="entry name" value="Heterogeneous nuclear ribonucleoprotein 1"/>
    <property type="match status" value="1"/>
</dbReference>
<dbReference type="AlphaFoldDB" id="A0A8X8W9Y0"/>
<dbReference type="InterPro" id="IPR000504">
    <property type="entry name" value="RRM_dom"/>
</dbReference>
<dbReference type="InterPro" id="IPR035979">
    <property type="entry name" value="RBD_domain_sf"/>
</dbReference>
<reference evidence="7" key="1">
    <citation type="submission" date="2018-01" db="EMBL/GenBank/DDBJ databases">
        <authorList>
            <person name="Mao J.F."/>
        </authorList>
    </citation>
    <scope>NUCLEOTIDE SEQUENCE</scope>
    <source>
        <strain evidence="7">Huo1</strain>
        <tissue evidence="7">Leaf</tissue>
    </source>
</reference>
<dbReference type="EMBL" id="PNBA02000019">
    <property type="protein sequence ID" value="KAG6390588.1"/>
    <property type="molecule type" value="Genomic_DNA"/>
</dbReference>
<feature type="compositionally biased region" description="Basic and acidic residues" evidence="5">
    <location>
        <begin position="720"/>
        <end position="735"/>
    </location>
</feature>
<reference evidence="7" key="2">
    <citation type="submission" date="2020-08" db="EMBL/GenBank/DDBJ databases">
        <title>Plant Genome Project.</title>
        <authorList>
            <person name="Zhang R.-G."/>
        </authorList>
    </citation>
    <scope>NUCLEOTIDE SEQUENCE</scope>
    <source>
        <strain evidence="7">Huo1</strain>
        <tissue evidence="7">Leaf</tissue>
    </source>
</reference>
<feature type="compositionally biased region" description="Polar residues" evidence="5">
    <location>
        <begin position="737"/>
        <end position="759"/>
    </location>
</feature>
<dbReference type="PANTHER" id="PTHR48032">
    <property type="entry name" value="RNA-BINDING PROTEIN MUSASHI HOMOLOG RBP6"/>
    <property type="match status" value="1"/>
</dbReference>
<feature type="compositionally biased region" description="Polar residues" evidence="5">
    <location>
        <begin position="859"/>
        <end position="871"/>
    </location>
</feature>
<evidence type="ECO:0000256" key="2">
    <source>
        <dbReference type="ARBA" id="ARBA00022845"/>
    </source>
</evidence>
<evidence type="ECO:0000256" key="4">
    <source>
        <dbReference type="PROSITE-ProRule" id="PRU00176"/>
    </source>
</evidence>
<evidence type="ECO:0000256" key="5">
    <source>
        <dbReference type="SAM" id="MobiDB-lite"/>
    </source>
</evidence>
<dbReference type="InterPro" id="IPR011989">
    <property type="entry name" value="ARM-like"/>
</dbReference>
<dbReference type="InterPro" id="IPR016024">
    <property type="entry name" value="ARM-type_fold"/>
</dbReference>
<dbReference type="SMART" id="SM00025">
    <property type="entry name" value="Pumilio"/>
    <property type="match status" value="2"/>
</dbReference>
<proteinExistence type="predicted"/>
<dbReference type="GO" id="GO:0003729">
    <property type="term" value="F:mRNA binding"/>
    <property type="evidence" value="ECO:0007669"/>
    <property type="project" value="TreeGrafter"/>
</dbReference>
<feature type="domain" description="RRM" evidence="6">
    <location>
        <begin position="653"/>
        <end position="731"/>
    </location>
</feature>
<feature type="region of interest" description="Disordered" evidence="5">
    <location>
        <begin position="852"/>
        <end position="896"/>
    </location>
</feature>
<feature type="region of interest" description="Disordered" evidence="5">
    <location>
        <begin position="720"/>
        <end position="759"/>
    </location>
</feature>
<keyword evidence="1" id="KW-0677">Repeat</keyword>
<evidence type="ECO:0000313" key="8">
    <source>
        <dbReference type="Proteomes" id="UP000298416"/>
    </source>
</evidence>
<dbReference type="PANTHER" id="PTHR48032:SF6">
    <property type="entry name" value="RNA-BINDING (RRM_RBD_RNP MOTIFS) FAMILY PROTEIN"/>
    <property type="match status" value="1"/>
</dbReference>
<evidence type="ECO:0000313" key="7">
    <source>
        <dbReference type="EMBL" id="KAG6390588.1"/>
    </source>
</evidence>
<dbReference type="InterPro" id="IPR012677">
    <property type="entry name" value="Nucleotide-bd_a/b_plait_sf"/>
</dbReference>
<evidence type="ECO:0000259" key="6">
    <source>
        <dbReference type="PROSITE" id="PS50102"/>
    </source>
</evidence>
<dbReference type="CDD" id="cd12325">
    <property type="entry name" value="RRM1_hnRNPA_hnRNPD_like"/>
    <property type="match status" value="1"/>
</dbReference>
<keyword evidence="8" id="KW-1185">Reference proteome</keyword>
<keyword evidence="3 4" id="KW-0694">RNA-binding</keyword>
<dbReference type="Gene3D" id="1.25.10.10">
    <property type="entry name" value="Leucine-rich Repeat Variant"/>
    <property type="match status" value="1"/>
</dbReference>